<dbReference type="EMBL" id="JBHSFS010000013">
    <property type="protein sequence ID" value="MFC4516424.1"/>
    <property type="molecule type" value="Genomic_DNA"/>
</dbReference>
<dbReference type="Pfam" id="PF19749">
    <property type="entry name" value="DUF6236"/>
    <property type="match status" value="1"/>
</dbReference>
<keyword evidence="1" id="KW-0472">Membrane</keyword>
<keyword evidence="3" id="KW-1185">Reference proteome</keyword>
<organism evidence="2 3">
    <name type="scientific">Streptomyces ehimensis</name>
    <dbReference type="NCBI Taxonomy" id="68195"/>
    <lineage>
        <taxon>Bacteria</taxon>
        <taxon>Bacillati</taxon>
        <taxon>Actinomycetota</taxon>
        <taxon>Actinomycetes</taxon>
        <taxon>Kitasatosporales</taxon>
        <taxon>Streptomycetaceae</taxon>
        <taxon>Streptomyces</taxon>
    </lineage>
</organism>
<name>A0ABV9BQQ4_9ACTN</name>
<feature type="transmembrane region" description="Helical" evidence="1">
    <location>
        <begin position="333"/>
        <end position="359"/>
    </location>
</feature>
<dbReference type="Proteomes" id="UP001595990">
    <property type="component" value="Unassembled WGS sequence"/>
</dbReference>
<accession>A0ABV9BQQ4</accession>
<proteinExistence type="predicted"/>
<dbReference type="InterPro" id="IPR046203">
    <property type="entry name" value="DUF6236"/>
</dbReference>
<sequence>MPSIALYYPWMHFQDDNWLRLALLTWDHLARVRPRVVEDRDGELVRQLRAETDFIVETAPSPTVLDTVAESFGQIFDAAPGFLLERYGLAEPQATPLGHGQVRLAGWRDYEPPVTQHVVTGPPLAELLTWVYVGGQGSRMGGGLRDSLVSIGLAIPSEGPWVGMDPKLGSIYLAVLADAMARSEVLSPATDDPRMHNAVGALDRLTALVFDDHVSVPAVEDVERAYLHVALRTVIEPDNLDHVPITKLIRFRETHRSELAAFHEHVAGMGAELQAIAKVESLEVASAHLRALYETKTRPQLNDLRRALRGLGVESSAGTLAQKIDFSPAAGTVLGSIAAAGGQLAVASAAVAVTLVPYLAGKFKARRQQVTNSPVAYLLAADRELTGRTLLGAFHHRTGRR</sequence>
<keyword evidence="1" id="KW-1133">Transmembrane helix</keyword>
<comment type="caution">
    <text evidence="2">The sequence shown here is derived from an EMBL/GenBank/DDBJ whole genome shotgun (WGS) entry which is preliminary data.</text>
</comment>
<evidence type="ECO:0000256" key="1">
    <source>
        <dbReference type="SAM" id="Phobius"/>
    </source>
</evidence>
<protein>
    <submittedName>
        <fullName evidence="2">DUF6236 family protein</fullName>
    </submittedName>
</protein>
<gene>
    <name evidence="2" type="ORF">ACFPEN_26270</name>
</gene>
<evidence type="ECO:0000313" key="2">
    <source>
        <dbReference type="EMBL" id="MFC4516424.1"/>
    </source>
</evidence>
<dbReference type="RefSeq" id="WP_411951699.1">
    <property type="nucleotide sequence ID" value="NZ_JBHSFS010000013.1"/>
</dbReference>
<evidence type="ECO:0000313" key="3">
    <source>
        <dbReference type="Proteomes" id="UP001595990"/>
    </source>
</evidence>
<keyword evidence="1" id="KW-0812">Transmembrane</keyword>
<reference evidence="3" key="1">
    <citation type="journal article" date="2019" name="Int. J. Syst. Evol. Microbiol.">
        <title>The Global Catalogue of Microorganisms (GCM) 10K type strain sequencing project: providing services to taxonomists for standard genome sequencing and annotation.</title>
        <authorList>
            <consortium name="The Broad Institute Genomics Platform"/>
            <consortium name="The Broad Institute Genome Sequencing Center for Infectious Disease"/>
            <person name="Wu L."/>
            <person name="Ma J."/>
        </authorList>
    </citation>
    <scope>NUCLEOTIDE SEQUENCE [LARGE SCALE GENOMIC DNA]</scope>
    <source>
        <strain evidence="3">CECT 8064</strain>
    </source>
</reference>